<dbReference type="RefSeq" id="WP_320426100.1">
    <property type="nucleotide sequence ID" value="NZ_JAXCLA010000009.1"/>
</dbReference>
<dbReference type="EMBL" id="JAXCLA010000009">
    <property type="protein sequence ID" value="MDY0748138.1"/>
    <property type="molecule type" value="Genomic_DNA"/>
</dbReference>
<gene>
    <name evidence="1" type="ORF">SNE35_26800</name>
</gene>
<organism evidence="1 2">
    <name type="scientific">Roseateles agri</name>
    <dbReference type="NCBI Taxonomy" id="3098619"/>
    <lineage>
        <taxon>Bacteria</taxon>
        <taxon>Pseudomonadati</taxon>
        <taxon>Pseudomonadota</taxon>
        <taxon>Betaproteobacteria</taxon>
        <taxon>Burkholderiales</taxon>
        <taxon>Sphaerotilaceae</taxon>
        <taxon>Roseateles</taxon>
    </lineage>
</organism>
<sequence length="343" mass="38844">MKTFSATPERGDFAFQMLIAPYKVSAETLADTRGYYGLKLTKHSPFGCVRDEEGHLYAFVRALNAPDSTPNPMKFIYQSSRVDGQTLRIDKARTASQAMTAMPERGLSEGAMCWQSVPGEEGNAWRIAASAERIHWKEEGLFDLSGALMGEGFQWYLPGPEWGMFYVSQLYELQGTCEGRLVKGAMALDQPYMVDGGAIHFRKDPIVNNKKHVAWWSFVTIYKDGTWDTGSFMVGHDHLGYAIFQNEKGEIRTTTDVEARVVHKQESWFAQSVTITVEGEEQWEFLPDRYGEMADFTGGFPVTAQQEGRWRRVGDTREPDRWFGWGESDLRNGTARNVPGREL</sequence>
<protein>
    <recommendedName>
        <fullName evidence="3">AttH domain-containing protein</fullName>
    </recommendedName>
</protein>
<dbReference type="Proteomes" id="UP001285263">
    <property type="component" value="Unassembled WGS sequence"/>
</dbReference>
<accession>A0ABU5DPB8</accession>
<evidence type="ECO:0000313" key="1">
    <source>
        <dbReference type="EMBL" id="MDY0748138.1"/>
    </source>
</evidence>
<evidence type="ECO:0000313" key="2">
    <source>
        <dbReference type="Proteomes" id="UP001285263"/>
    </source>
</evidence>
<reference evidence="1 2" key="1">
    <citation type="submission" date="2023-11" db="EMBL/GenBank/DDBJ databases">
        <title>Paucibacter sp. nov., isolated from fresh soil in Korea.</title>
        <authorList>
            <person name="Le N.T.T."/>
        </authorList>
    </citation>
    <scope>NUCLEOTIDE SEQUENCE [LARGE SCALE GENOMIC DNA]</scope>
    <source>
        <strain evidence="1 2">R3-3</strain>
    </source>
</reference>
<name>A0ABU5DPB8_9BURK</name>
<proteinExistence type="predicted"/>
<keyword evidence="2" id="KW-1185">Reference proteome</keyword>
<evidence type="ECO:0008006" key="3">
    <source>
        <dbReference type="Google" id="ProtNLM"/>
    </source>
</evidence>
<comment type="caution">
    <text evidence="1">The sequence shown here is derived from an EMBL/GenBank/DDBJ whole genome shotgun (WGS) entry which is preliminary data.</text>
</comment>